<comment type="subunit">
    <text evidence="7">The complex comprises the extracytoplasmic solute receptor protein and the two transmembrane proteins.</text>
</comment>
<dbReference type="PIRSF" id="PIRSF006066">
    <property type="entry name" value="HI0050"/>
    <property type="match status" value="1"/>
</dbReference>
<feature type="transmembrane region" description="Helical" evidence="7">
    <location>
        <begin position="244"/>
        <end position="260"/>
    </location>
</feature>
<accession>A0ABS2W950</accession>
<feature type="transmembrane region" description="Helical" evidence="7">
    <location>
        <begin position="272"/>
        <end position="297"/>
    </location>
</feature>
<feature type="transmembrane region" description="Helical" evidence="7">
    <location>
        <begin position="53"/>
        <end position="78"/>
    </location>
</feature>
<feature type="transmembrane region" description="Helical" evidence="7">
    <location>
        <begin position="362"/>
        <end position="385"/>
    </location>
</feature>
<keyword evidence="2" id="KW-1003">Cell membrane</keyword>
<dbReference type="NCBIfam" id="TIGR00786">
    <property type="entry name" value="dctM"/>
    <property type="match status" value="1"/>
</dbReference>
<evidence type="ECO:0000256" key="2">
    <source>
        <dbReference type="ARBA" id="ARBA00022475"/>
    </source>
</evidence>
<keyword evidence="7" id="KW-0813">Transport</keyword>
<keyword evidence="3 7" id="KW-0997">Cell inner membrane</keyword>
<evidence type="ECO:0000256" key="7">
    <source>
        <dbReference type="RuleBase" id="RU369079"/>
    </source>
</evidence>
<feature type="transmembrane region" description="Helical" evidence="7">
    <location>
        <begin position="317"/>
        <end position="334"/>
    </location>
</feature>
<dbReference type="PANTHER" id="PTHR33362:SF2">
    <property type="entry name" value="TRAP TRANSPORTER LARGE PERMEASE PROTEIN"/>
    <property type="match status" value="1"/>
</dbReference>
<evidence type="ECO:0000256" key="1">
    <source>
        <dbReference type="ARBA" id="ARBA00004429"/>
    </source>
</evidence>
<dbReference type="Pfam" id="PF06808">
    <property type="entry name" value="DctM"/>
    <property type="match status" value="1"/>
</dbReference>
<feature type="domain" description="TRAP C4-dicarboxylate transport system permease DctM subunit" evidence="8">
    <location>
        <begin position="7"/>
        <end position="421"/>
    </location>
</feature>
<sequence>MEGLIAVGILLFLMIFGVPVAWSFAGVLAYLTFAYDANFNTLMLQGYRSIDSVILIALPLFVLTGYLMQSGGIALRLVNFIEVLVGKRKGGMGASMVLASGIFGAIAGTSTAAVASIGTIMIGPLEKRGYPRGYSSALLGISSLLGILIPPSITMILFAVVTRQSVAACFAASIGPALLLIAGLILANRFSVGRLFQEVSAEAKDGLEELPSKGTAAFHALPALSLPVVILGGIYGGICTPTEAAAIAAFMAILIGFFVYRDLNIKRLSASVIAAAETTGTVILILLFSFMIGRILASERIPQELTELITGLVKDPLMILIAVNIFLIVAGMIMDDVSVTVVVAPLFMPLMVASGVDPIHYASIVACSVVIGANSPPVAPILYMACRIGQVPIHKAVMPAIALMALVGLPVMVVTSLVPQLSLFFPKLLGLM</sequence>
<evidence type="ECO:0000256" key="3">
    <source>
        <dbReference type="ARBA" id="ARBA00022519"/>
    </source>
</evidence>
<comment type="similarity">
    <text evidence="7">Belongs to the TRAP transporter large permease family.</text>
</comment>
<name>A0ABS2W950_9GAMM</name>
<keyword evidence="5 7" id="KW-1133">Transmembrane helix</keyword>
<feature type="transmembrane region" description="Helical" evidence="7">
    <location>
        <begin position="339"/>
        <end position="356"/>
    </location>
</feature>
<dbReference type="InterPro" id="IPR004681">
    <property type="entry name" value="TRAP_DctM"/>
</dbReference>
<protein>
    <recommendedName>
        <fullName evidence="7">TRAP transporter large permease protein</fullName>
    </recommendedName>
</protein>
<evidence type="ECO:0000259" key="8">
    <source>
        <dbReference type="Pfam" id="PF06808"/>
    </source>
</evidence>
<gene>
    <name evidence="9" type="ORF">JW498_12700</name>
</gene>
<evidence type="ECO:0000313" key="10">
    <source>
        <dbReference type="Proteomes" id="UP000760472"/>
    </source>
</evidence>
<reference evidence="9 10" key="1">
    <citation type="submission" date="2021-02" db="EMBL/GenBank/DDBJ databases">
        <title>A novel species of genus Amphritea isolated from a fishpond in China.</title>
        <authorList>
            <person name="Lu H."/>
        </authorList>
    </citation>
    <scope>NUCLEOTIDE SEQUENCE [LARGE SCALE GENOMIC DNA]</scope>
    <source>
        <strain evidence="9 10">RP18W</strain>
    </source>
</reference>
<feature type="transmembrane region" description="Helical" evidence="7">
    <location>
        <begin position="137"/>
        <end position="159"/>
    </location>
</feature>
<evidence type="ECO:0000256" key="6">
    <source>
        <dbReference type="ARBA" id="ARBA00023136"/>
    </source>
</evidence>
<dbReference type="Proteomes" id="UP000760472">
    <property type="component" value="Unassembled WGS sequence"/>
</dbReference>
<keyword evidence="6 7" id="KW-0472">Membrane</keyword>
<comment type="subcellular location">
    <subcellularLocation>
        <location evidence="1 7">Cell inner membrane</location>
        <topology evidence="1 7">Multi-pass membrane protein</topology>
    </subcellularLocation>
</comment>
<feature type="transmembrane region" description="Helical" evidence="7">
    <location>
        <begin position="6"/>
        <end position="33"/>
    </location>
</feature>
<proteinExistence type="inferred from homology"/>
<evidence type="ECO:0000313" key="9">
    <source>
        <dbReference type="EMBL" id="MBN0988225.1"/>
    </source>
</evidence>
<comment type="caution">
    <text evidence="9">The sequence shown here is derived from an EMBL/GenBank/DDBJ whole genome shotgun (WGS) entry which is preliminary data.</text>
</comment>
<feature type="transmembrane region" description="Helical" evidence="7">
    <location>
        <begin position="397"/>
        <end position="418"/>
    </location>
</feature>
<comment type="function">
    <text evidence="7">Part of the tripartite ATP-independent periplasmic (TRAP) transport system.</text>
</comment>
<evidence type="ECO:0000256" key="5">
    <source>
        <dbReference type="ARBA" id="ARBA00022989"/>
    </source>
</evidence>
<keyword evidence="4 7" id="KW-0812">Transmembrane</keyword>
<dbReference type="PANTHER" id="PTHR33362">
    <property type="entry name" value="SIALIC ACID TRAP TRANSPORTER PERMEASE PROTEIN SIAT-RELATED"/>
    <property type="match status" value="1"/>
</dbReference>
<dbReference type="RefSeq" id="WP_205213772.1">
    <property type="nucleotide sequence ID" value="NZ_JAFFZP010000019.1"/>
</dbReference>
<dbReference type="InterPro" id="IPR010656">
    <property type="entry name" value="DctM"/>
</dbReference>
<dbReference type="EMBL" id="JAFFZP010000019">
    <property type="protein sequence ID" value="MBN0988225.1"/>
    <property type="molecule type" value="Genomic_DNA"/>
</dbReference>
<keyword evidence="10" id="KW-1185">Reference proteome</keyword>
<feature type="transmembrane region" description="Helical" evidence="7">
    <location>
        <begin position="165"/>
        <end position="187"/>
    </location>
</feature>
<feature type="transmembrane region" description="Helical" evidence="7">
    <location>
        <begin position="98"/>
        <end position="125"/>
    </location>
</feature>
<evidence type="ECO:0000256" key="4">
    <source>
        <dbReference type="ARBA" id="ARBA00022692"/>
    </source>
</evidence>
<organism evidence="9 10">
    <name type="scientific">Amphritea pacifica</name>
    <dbReference type="NCBI Taxonomy" id="2811233"/>
    <lineage>
        <taxon>Bacteria</taxon>
        <taxon>Pseudomonadati</taxon>
        <taxon>Pseudomonadota</taxon>
        <taxon>Gammaproteobacteria</taxon>
        <taxon>Oceanospirillales</taxon>
        <taxon>Oceanospirillaceae</taxon>
        <taxon>Amphritea</taxon>
    </lineage>
</organism>